<name>A0A6A6HLA7_VIRVR</name>
<proteinExistence type="predicted"/>
<dbReference type="AlphaFoldDB" id="A0A6A6HLA7"/>
<dbReference type="EMBL" id="ML991774">
    <property type="protein sequence ID" value="KAF2238924.1"/>
    <property type="molecule type" value="Genomic_DNA"/>
</dbReference>
<evidence type="ECO:0000313" key="1">
    <source>
        <dbReference type="EMBL" id="KAF2238924.1"/>
    </source>
</evidence>
<keyword evidence="2" id="KW-1185">Reference proteome</keyword>
<organism evidence="1 2">
    <name type="scientific">Viridothelium virens</name>
    <name type="common">Speckled blister lichen</name>
    <name type="synonym">Trypethelium virens</name>
    <dbReference type="NCBI Taxonomy" id="1048519"/>
    <lineage>
        <taxon>Eukaryota</taxon>
        <taxon>Fungi</taxon>
        <taxon>Dikarya</taxon>
        <taxon>Ascomycota</taxon>
        <taxon>Pezizomycotina</taxon>
        <taxon>Dothideomycetes</taxon>
        <taxon>Dothideomycetes incertae sedis</taxon>
        <taxon>Trypetheliales</taxon>
        <taxon>Trypetheliaceae</taxon>
        <taxon>Viridothelium</taxon>
    </lineage>
</organism>
<protein>
    <submittedName>
        <fullName evidence="1">Uncharacterized protein</fullName>
    </submittedName>
</protein>
<gene>
    <name evidence="1" type="ORF">EV356DRAFT_223980</name>
</gene>
<dbReference type="Proteomes" id="UP000800092">
    <property type="component" value="Unassembled WGS sequence"/>
</dbReference>
<reference evidence="1" key="1">
    <citation type="journal article" date="2020" name="Stud. Mycol.">
        <title>101 Dothideomycetes genomes: a test case for predicting lifestyles and emergence of pathogens.</title>
        <authorList>
            <person name="Haridas S."/>
            <person name="Albert R."/>
            <person name="Binder M."/>
            <person name="Bloem J."/>
            <person name="Labutti K."/>
            <person name="Salamov A."/>
            <person name="Andreopoulos B."/>
            <person name="Baker S."/>
            <person name="Barry K."/>
            <person name="Bills G."/>
            <person name="Bluhm B."/>
            <person name="Cannon C."/>
            <person name="Castanera R."/>
            <person name="Culley D."/>
            <person name="Daum C."/>
            <person name="Ezra D."/>
            <person name="Gonzalez J."/>
            <person name="Henrissat B."/>
            <person name="Kuo A."/>
            <person name="Liang C."/>
            <person name="Lipzen A."/>
            <person name="Lutzoni F."/>
            <person name="Magnuson J."/>
            <person name="Mondo S."/>
            <person name="Nolan M."/>
            <person name="Ohm R."/>
            <person name="Pangilinan J."/>
            <person name="Park H.-J."/>
            <person name="Ramirez L."/>
            <person name="Alfaro M."/>
            <person name="Sun H."/>
            <person name="Tritt A."/>
            <person name="Yoshinaga Y."/>
            <person name="Zwiers L.-H."/>
            <person name="Turgeon B."/>
            <person name="Goodwin S."/>
            <person name="Spatafora J."/>
            <person name="Crous P."/>
            <person name="Grigoriev I."/>
        </authorList>
    </citation>
    <scope>NUCLEOTIDE SEQUENCE</scope>
    <source>
        <strain evidence="1">Tuck. ex Michener</strain>
    </source>
</reference>
<accession>A0A6A6HLA7</accession>
<evidence type="ECO:0000313" key="2">
    <source>
        <dbReference type="Proteomes" id="UP000800092"/>
    </source>
</evidence>
<sequence length="60" mass="6579">MLIEDRHRLITSIAGNFALLCKVPQLALTYIPGSTSRQVEPCSPGIRTPLKAPLRSSWSS</sequence>